<comment type="caution">
    <text evidence="3">The sequence shown here is derived from an EMBL/GenBank/DDBJ whole genome shotgun (WGS) entry which is preliminary data.</text>
</comment>
<dbReference type="EMBL" id="BJYG01000054">
    <property type="protein sequence ID" value="GEN64791.1"/>
    <property type="molecule type" value="Genomic_DNA"/>
</dbReference>
<proteinExistence type="predicted"/>
<evidence type="ECO:0000313" key="4">
    <source>
        <dbReference type="Proteomes" id="UP000321746"/>
    </source>
</evidence>
<dbReference type="Proteomes" id="UP000321746">
    <property type="component" value="Unassembled WGS sequence"/>
</dbReference>
<evidence type="ECO:0000256" key="1">
    <source>
        <dbReference type="SAM" id="MobiDB-lite"/>
    </source>
</evidence>
<evidence type="ECO:0000313" key="3">
    <source>
        <dbReference type="EMBL" id="GEN64791.1"/>
    </source>
</evidence>
<name>A0A511XPB0_9PROT</name>
<protein>
    <submittedName>
        <fullName evidence="3">Transcriptional regulator</fullName>
    </submittedName>
</protein>
<dbReference type="InterPro" id="IPR041657">
    <property type="entry name" value="HTH_17"/>
</dbReference>
<evidence type="ECO:0000259" key="2">
    <source>
        <dbReference type="Pfam" id="PF12728"/>
    </source>
</evidence>
<gene>
    <name evidence="3" type="ORF">AOE01nite_30150</name>
</gene>
<sequence>MRTSEAAHFLSVSDRALEKHRTRGTGPVYHKIGGRVVYAVADLMAWLESAARRSSRPQGIMPPARPGEER</sequence>
<dbReference type="RefSeq" id="WP_373322070.1">
    <property type="nucleotide sequence ID" value="NZ_BJYG01000054.1"/>
</dbReference>
<reference evidence="3 4" key="1">
    <citation type="submission" date="2019-07" db="EMBL/GenBank/DDBJ databases">
        <title>Whole genome shotgun sequence of Acetobacter oeni NBRC 105207.</title>
        <authorList>
            <person name="Hosoyama A."/>
            <person name="Uohara A."/>
            <person name="Ohji S."/>
            <person name="Ichikawa N."/>
        </authorList>
    </citation>
    <scope>NUCLEOTIDE SEQUENCE [LARGE SCALE GENOMIC DNA]</scope>
    <source>
        <strain evidence="3 4">NBRC 105207</strain>
    </source>
</reference>
<dbReference type="Pfam" id="PF12728">
    <property type="entry name" value="HTH_17"/>
    <property type="match status" value="1"/>
</dbReference>
<keyword evidence="4" id="KW-1185">Reference proteome</keyword>
<accession>A0A511XPB0</accession>
<dbReference type="InterPro" id="IPR009061">
    <property type="entry name" value="DNA-bd_dom_put_sf"/>
</dbReference>
<dbReference type="SUPFAM" id="SSF46955">
    <property type="entry name" value="Putative DNA-binding domain"/>
    <property type="match status" value="1"/>
</dbReference>
<feature type="domain" description="Helix-turn-helix" evidence="2">
    <location>
        <begin position="1"/>
        <end position="49"/>
    </location>
</feature>
<organism evidence="3 4">
    <name type="scientific">Acetobacter oeni</name>
    <dbReference type="NCBI Taxonomy" id="304077"/>
    <lineage>
        <taxon>Bacteria</taxon>
        <taxon>Pseudomonadati</taxon>
        <taxon>Pseudomonadota</taxon>
        <taxon>Alphaproteobacteria</taxon>
        <taxon>Acetobacterales</taxon>
        <taxon>Acetobacteraceae</taxon>
        <taxon>Acetobacter</taxon>
    </lineage>
</organism>
<feature type="region of interest" description="Disordered" evidence="1">
    <location>
        <begin position="51"/>
        <end position="70"/>
    </location>
</feature>
<dbReference type="AlphaFoldDB" id="A0A511XPB0"/>